<feature type="compositionally biased region" description="Basic and acidic residues" evidence="8">
    <location>
        <begin position="485"/>
        <end position="496"/>
    </location>
</feature>
<dbReference type="GO" id="GO:0006270">
    <property type="term" value="P:DNA replication initiation"/>
    <property type="evidence" value="ECO:0007669"/>
    <property type="project" value="TreeGrafter"/>
</dbReference>
<evidence type="ECO:0000256" key="1">
    <source>
        <dbReference type="ARBA" id="ARBA00001966"/>
    </source>
</evidence>
<evidence type="ECO:0000259" key="9">
    <source>
        <dbReference type="Pfam" id="PF04104"/>
    </source>
</evidence>
<gene>
    <name evidence="10" type="ORF">CEUTPL_LOCUS6148</name>
</gene>
<evidence type="ECO:0000256" key="8">
    <source>
        <dbReference type="SAM" id="MobiDB-lite"/>
    </source>
</evidence>
<name>A0A9N9MIK7_9CUCU</name>
<dbReference type="InterPro" id="IPR007238">
    <property type="entry name" value="DNA_primase_lsu_euk/arc"/>
</dbReference>
<feature type="region of interest" description="Disordered" evidence="8">
    <location>
        <begin position="441"/>
        <end position="508"/>
    </location>
</feature>
<evidence type="ECO:0000256" key="2">
    <source>
        <dbReference type="ARBA" id="ARBA00022485"/>
    </source>
</evidence>
<keyword evidence="5" id="KW-0479">Metal-binding</keyword>
<dbReference type="PANTHER" id="PTHR10537:SF3">
    <property type="entry name" value="DNA PRIMASE LARGE SUBUNIT"/>
    <property type="match status" value="1"/>
</dbReference>
<sequence length="508" mass="59156">MCVLDIAKTIQERLECYQHLYSEDIQEVLGNLQTLSPGSDEDCTSFYLLKLKTFDHARLRQVFAKNELKLMELRLSNYTEIDLKQFVKNLRSEAQDFLVRHRKYMSKEKEKTCLECVHVSLLFLRQGALEHAFKYHKNDEFCEDCDNFCIQMDFETCLDLVASSKYHINNRKLYIYNFQWKQIILALFKTYLINSLKEIKANEQCKNVLAEPRMSMIFFNVQGALSQAFPQSSFAKSGSFSQSSIDNVFVDFPPCIRHLYDVLQRDNRLPHQARFDFSVFLKDIGLSLEEQLSFWEAVYMKDPGENAKCTHTWEKHNKHYIYSIRHIYGLEGSKLETCVKSCTDIEDIKLAVNEEGGCPFAHDDDHNLKKILKKCLPNNPEDIEVIIHERKLSAQKGCQAYFYANMLKRYKYRVPDDEINFQNPAEFYLLTEKFSTKNDEDKDFFETSSSSDEEGSNNFLAVRPSSSSDDDEANNEKSFSSSFSSDKECLARRSDSSSDGFEDFSSQK</sequence>
<dbReference type="GO" id="GO:0046872">
    <property type="term" value="F:metal ion binding"/>
    <property type="evidence" value="ECO:0007669"/>
    <property type="project" value="UniProtKB-KW"/>
</dbReference>
<evidence type="ECO:0000256" key="5">
    <source>
        <dbReference type="ARBA" id="ARBA00022723"/>
    </source>
</evidence>
<keyword evidence="3" id="KW-0639">Primosome</keyword>
<evidence type="ECO:0000256" key="3">
    <source>
        <dbReference type="ARBA" id="ARBA00022515"/>
    </source>
</evidence>
<protein>
    <recommendedName>
        <fullName evidence="9">DNA primase large subunit C-terminal domain-containing protein</fullName>
    </recommendedName>
</protein>
<evidence type="ECO:0000256" key="4">
    <source>
        <dbReference type="ARBA" id="ARBA00022705"/>
    </source>
</evidence>
<reference evidence="10" key="1">
    <citation type="submission" date="2022-01" db="EMBL/GenBank/DDBJ databases">
        <authorList>
            <person name="King R."/>
        </authorList>
    </citation>
    <scope>NUCLEOTIDE SEQUENCE</scope>
</reference>
<dbReference type="GO" id="GO:0051539">
    <property type="term" value="F:4 iron, 4 sulfur cluster binding"/>
    <property type="evidence" value="ECO:0007669"/>
    <property type="project" value="UniProtKB-KW"/>
</dbReference>
<feature type="compositionally biased region" description="Low complexity" evidence="8">
    <location>
        <begin position="497"/>
        <end position="508"/>
    </location>
</feature>
<dbReference type="EMBL" id="OU892278">
    <property type="protein sequence ID" value="CAG9765543.1"/>
    <property type="molecule type" value="Genomic_DNA"/>
</dbReference>
<evidence type="ECO:0000313" key="11">
    <source>
        <dbReference type="Proteomes" id="UP001152799"/>
    </source>
</evidence>
<accession>A0A9N9MIK7</accession>
<proteinExistence type="predicted"/>
<dbReference type="Gene3D" id="1.20.930.80">
    <property type="match status" value="1"/>
</dbReference>
<evidence type="ECO:0000256" key="7">
    <source>
        <dbReference type="ARBA" id="ARBA00023014"/>
    </source>
</evidence>
<dbReference type="PANTHER" id="PTHR10537">
    <property type="entry name" value="DNA PRIMASE LARGE SUBUNIT"/>
    <property type="match status" value="1"/>
</dbReference>
<keyword evidence="4" id="KW-0235">DNA replication</keyword>
<dbReference type="Proteomes" id="UP001152799">
    <property type="component" value="Chromosome 2"/>
</dbReference>
<keyword evidence="11" id="KW-1185">Reference proteome</keyword>
<keyword evidence="2" id="KW-0004">4Fe-4S</keyword>
<dbReference type="OrthoDB" id="421393at2759"/>
<dbReference type="Pfam" id="PF04104">
    <property type="entry name" value="DNA_primase_lrg"/>
    <property type="match status" value="1"/>
</dbReference>
<dbReference type="Pfam" id="PF26466">
    <property type="entry name" value="DNA_primase_lrg_N"/>
    <property type="match status" value="1"/>
</dbReference>
<evidence type="ECO:0000256" key="6">
    <source>
        <dbReference type="ARBA" id="ARBA00023004"/>
    </source>
</evidence>
<evidence type="ECO:0000313" key="10">
    <source>
        <dbReference type="EMBL" id="CAG9765543.1"/>
    </source>
</evidence>
<dbReference type="AlphaFoldDB" id="A0A9N9MIK7"/>
<dbReference type="GO" id="GO:0006269">
    <property type="term" value="P:DNA replication, synthesis of primer"/>
    <property type="evidence" value="ECO:0007669"/>
    <property type="project" value="UniProtKB-KW"/>
</dbReference>
<feature type="domain" description="DNA primase large subunit C-terminal" evidence="9">
    <location>
        <begin position="252"/>
        <end position="428"/>
    </location>
</feature>
<comment type="cofactor">
    <cofactor evidence="1">
        <name>[4Fe-4S] cluster</name>
        <dbReference type="ChEBI" id="CHEBI:49883"/>
    </cofactor>
</comment>
<organism evidence="10 11">
    <name type="scientific">Ceutorhynchus assimilis</name>
    <name type="common">cabbage seed weevil</name>
    <dbReference type="NCBI Taxonomy" id="467358"/>
    <lineage>
        <taxon>Eukaryota</taxon>
        <taxon>Metazoa</taxon>
        <taxon>Ecdysozoa</taxon>
        <taxon>Arthropoda</taxon>
        <taxon>Hexapoda</taxon>
        <taxon>Insecta</taxon>
        <taxon>Pterygota</taxon>
        <taxon>Neoptera</taxon>
        <taxon>Endopterygota</taxon>
        <taxon>Coleoptera</taxon>
        <taxon>Polyphaga</taxon>
        <taxon>Cucujiformia</taxon>
        <taxon>Curculionidae</taxon>
        <taxon>Ceutorhynchinae</taxon>
        <taxon>Ceutorhynchus</taxon>
    </lineage>
</organism>
<dbReference type="InterPro" id="IPR058560">
    <property type="entry name" value="DNA_primase_C"/>
</dbReference>
<keyword evidence="7" id="KW-0411">Iron-sulfur</keyword>
<keyword evidence="6" id="KW-0408">Iron</keyword>
<dbReference type="GO" id="GO:0005658">
    <property type="term" value="C:alpha DNA polymerase:primase complex"/>
    <property type="evidence" value="ECO:0007669"/>
    <property type="project" value="TreeGrafter"/>
</dbReference>